<proteinExistence type="predicted"/>
<dbReference type="PROSITE" id="PS50157">
    <property type="entry name" value="ZINC_FINGER_C2H2_2"/>
    <property type="match status" value="1"/>
</dbReference>
<dbReference type="InterPro" id="IPR013087">
    <property type="entry name" value="Znf_C2H2_type"/>
</dbReference>
<name>A0A6C0L289_9ZZZZ</name>
<evidence type="ECO:0000259" key="2">
    <source>
        <dbReference type="PROSITE" id="PS50157"/>
    </source>
</evidence>
<protein>
    <recommendedName>
        <fullName evidence="2">C2H2-type domain-containing protein</fullName>
    </recommendedName>
</protein>
<evidence type="ECO:0000313" key="3">
    <source>
        <dbReference type="EMBL" id="QHU22977.1"/>
    </source>
</evidence>
<organism evidence="3">
    <name type="scientific">viral metagenome</name>
    <dbReference type="NCBI Taxonomy" id="1070528"/>
    <lineage>
        <taxon>unclassified sequences</taxon>
        <taxon>metagenomes</taxon>
        <taxon>organismal metagenomes</taxon>
    </lineage>
</organism>
<reference evidence="3" key="1">
    <citation type="journal article" date="2020" name="Nature">
        <title>Giant virus diversity and host interactions through global metagenomics.</title>
        <authorList>
            <person name="Schulz F."/>
            <person name="Roux S."/>
            <person name="Paez-Espino D."/>
            <person name="Jungbluth S."/>
            <person name="Walsh D.A."/>
            <person name="Denef V.J."/>
            <person name="McMahon K.D."/>
            <person name="Konstantinidis K.T."/>
            <person name="Eloe-Fadrosh E.A."/>
            <person name="Kyrpides N.C."/>
            <person name="Woyke T."/>
        </authorList>
    </citation>
    <scope>NUCLEOTIDE SEQUENCE</scope>
    <source>
        <strain evidence="3">GVMAG-S-ERX555907-63</strain>
    </source>
</reference>
<dbReference type="PROSITE" id="PS00028">
    <property type="entry name" value="ZINC_FINGER_C2H2_1"/>
    <property type="match status" value="1"/>
</dbReference>
<sequence length="245" mass="28957">MTNCENKKYACTVCNAFFDRESKYIRHLQTNRHIINQNSNLPCNDVYKAKYMELSEKYYELEQRFTKLEKLLPFALNENRTNCDNVINNTTINMPINLNLGTTNPYGKENWDYIQNDILKLMRNVNTCIPEMLKKIHFDKEHPENHNVKIPNKKLPHLQTFNGEEWQTMNKKEGIENLVVNLVDRLESEYGTDFRESTNEVIKKLWEEKTKPISDDKAINIKLRKQVEYSILDGQSGIKKICSKF</sequence>
<dbReference type="EMBL" id="MN741020">
    <property type="protein sequence ID" value="QHU22977.1"/>
    <property type="molecule type" value="Genomic_DNA"/>
</dbReference>
<keyword evidence="1" id="KW-0175">Coiled coil</keyword>
<feature type="coiled-coil region" evidence="1">
    <location>
        <begin position="44"/>
        <end position="71"/>
    </location>
</feature>
<evidence type="ECO:0000256" key="1">
    <source>
        <dbReference type="SAM" id="Coils"/>
    </source>
</evidence>
<accession>A0A6C0L289</accession>
<dbReference type="AlphaFoldDB" id="A0A6C0L289"/>
<feature type="domain" description="C2H2-type" evidence="2">
    <location>
        <begin position="9"/>
        <end position="33"/>
    </location>
</feature>